<sequence>MSIQSEIDRIITAVGAAYDAVESKGGTAPAAQTIGGLAAAVGTISTGIELQLVVTVSAGATVTATNGSKTISGTADSTGVCTLTVPEHGTWSVSATLGGQTSDTKTVSITDSYAVALTFFSATITVTVDSGASVTLKKDGVTVQTKTSTGTAVFTVTETGAYTVEATKNGQTTSGSVNVVSGTTAYTLTLSFVSSTLNDNEWSTIKSVSDAGQGANYWSIGDRKAVTLNGTVGALTLSNYTTYVFIIGFNHNANVEGTNRIHFQLAKTALSGGTDVAICDSYYNGASAGFRMNTNDTNSGGWRASNMRKSVCGTSLSSYSGTILAVIPAALRTVLKSVTKYTNNTGNSSAASAVTATTDYFFLLSEYEVCGELVASNTNEKSKQAQYSYYSAGNSKIKYNQGETGTAVNWWLRSPASNGIDSFMMVYKYGSATYYPAGYSFGFAPGFCV</sequence>
<reference evidence="2" key="1">
    <citation type="journal article" date="2021" name="Proc. Natl. Acad. Sci. U.S.A.">
        <title>A Catalog of Tens of Thousands of Viruses from Human Metagenomes Reveals Hidden Associations with Chronic Diseases.</title>
        <authorList>
            <person name="Tisza M.J."/>
            <person name="Buck C.B."/>
        </authorList>
    </citation>
    <scope>NUCLEOTIDE SEQUENCE</scope>
    <source>
        <strain evidence="2">CtfHp48</strain>
    </source>
</reference>
<dbReference type="InterPro" id="IPR046240">
    <property type="entry name" value="DUF6273"/>
</dbReference>
<evidence type="ECO:0000259" key="1">
    <source>
        <dbReference type="Pfam" id="PF19789"/>
    </source>
</evidence>
<dbReference type="Pfam" id="PF19789">
    <property type="entry name" value="DUF6273"/>
    <property type="match status" value="1"/>
</dbReference>
<protein>
    <recommendedName>
        <fullName evidence="1">DUF6273 domain-containing protein</fullName>
    </recommendedName>
</protein>
<dbReference type="EMBL" id="BK057805">
    <property type="protein sequence ID" value="DAE92632.1"/>
    <property type="molecule type" value="Genomic_DNA"/>
</dbReference>
<name>A0A8S5RT04_9CAUD</name>
<evidence type="ECO:0000313" key="2">
    <source>
        <dbReference type="EMBL" id="DAE92632.1"/>
    </source>
</evidence>
<feature type="domain" description="DUF6273" evidence="1">
    <location>
        <begin position="293"/>
        <end position="447"/>
    </location>
</feature>
<proteinExistence type="predicted"/>
<organism evidence="2">
    <name type="scientific">Siphoviridae sp. ctfHp48</name>
    <dbReference type="NCBI Taxonomy" id="2827583"/>
    <lineage>
        <taxon>Viruses</taxon>
        <taxon>Duplodnaviria</taxon>
        <taxon>Heunggongvirae</taxon>
        <taxon>Uroviricota</taxon>
        <taxon>Caudoviricetes</taxon>
    </lineage>
</organism>
<accession>A0A8S5RT04</accession>